<evidence type="ECO:0000256" key="1">
    <source>
        <dbReference type="SAM" id="Phobius"/>
    </source>
</evidence>
<proteinExistence type="predicted"/>
<keyword evidence="1" id="KW-1133">Transmembrane helix</keyword>
<sequence>MPLDTDNVPAYDAYALESMRQLLRSSIAALFIEMLLLGAFSVTYASGIWSIMRVDYRGKPSRSDRVIAVASTTMWGLAFAITVSGIADNAGSLDAVYNALTQQALWYHSAVGRARFIIYVSQTLIGDAFIIFRVYIIWGRKTKVVVLPAILVMVDAGLIMWRTLRSTYGPAAPKVISRRFGLKHRKVVEAILQSAAIYSAASIVLIITYFISPTVAYSACVGIFPSLIGLVFSFIVLRLARRSRENAAPLVQAQHSYSRGALLALPVTREAPRSPTSPVSSIALSSLARGTQNNSGDLESIAALSPDIAPPVDKTHIADTAGRSA</sequence>
<keyword evidence="3" id="KW-1185">Reference proteome</keyword>
<gene>
    <name evidence="2" type="ORF">BN946_scf185013.g16</name>
</gene>
<accession>A0A060SFV8</accession>
<dbReference type="EMBL" id="CCBP010000121">
    <property type="protein sequence ID" value="CDO73382.1"/>
    <property type="molecule type" value="Genomic_DNA"/>
</dbReference>
<organism evidence="2 3">
    <name type="scientific">Pycnoporus cinnabarinus</name>
    <name type="common">Cinnabar-red polypore</name>
    <name type="synonym">Trametes cinnabarina</name>
    <dbReference type="NCBI Taxonomy" id="5643"/>
    <lineage>
        <taxon>Eukaryota</taxon>
        <taxon>Fungi</taxon>
        <taxon>Dikarya</taxon>
        <taxon>Basidiomycota</taxon>
        <taxon>Agaricomycotina</taxon>
        <taxon>Agaricomycetes</taxon>
        <taxon>Polyporales</taxon>
        <taxon>Polyporaceae</taxon>
        <taxon>Trametes</taxon>
    </lineage>
</organism>
<feature type="transmembrane region" description="Helical" evidence="1">
    <location>
        <begin position="27"/>
        <end position="52"/>
    </location>
</feature>
<feature type="transmembrane region" description="Helical" evidence="1">
    <location>
        <begin position="116"/>
        <end position="138"/>
    </location>
</feature>
<reference evidence="2" key="1">
    <citation type="submission" date="2014-01" db="EMBL/GenBank/DDBJ databases">
        <title>The genome of the white-rot fungus Pycnoporus cinnabarinus: a basidiomycete model with a versatile arsenal for lignocellulosic biomass breakdown.</title>
        <authorList>
            <person name="Levasseur A."/>
            <person name="Lomascolo A."/>
            <person name="Ruiz-Duenas F.J."/>
            <person name="Uzan E."/>
            <person name="Piumi F."/>
            <person name="Kues U."/>
            <person name="Ram A.F.J."/>
            <person name="Murat C."/>
            <person name="Haon M."/>
            <person name="Benoit I."/>
            <person name="Arfi Y."/>
            <person name="Chevret D."/>
            <person name="Drula E."/>
            <person name="Kwon M.J."/>
            <person name="Gouret P."/>
            <person name="Lesage-Meessen L."/>
            <person name="Lombard V."/>
            <person name="Mariette J."/>
            <person name="Noirot C."/>
            <person name="Park J."/>
            <person name="Patyshakuliyeva A."/>
            <person name="Wieneger R.A.B."/>
            <person name="Wosten H.A.B."/>
            <person name="Martin F."/>
            <person name="Coutinho P.M."/>
            <person name="de Vries R."/>
            <person name="Martinez A.T."/>
            <person name="Klopp C."/>
            <person name="Pontarotti P."/>
            <person name="Henrissat B."/>
            <person name="Record E."/>
        </authorList>
    </citation>
    <scope>NUCLEOTIDE SEQUENCE [LARGE SCALE GENOMIC DNA]</scope>
    <source>
        <strain evidence="2">BRFM137</strain>
    </source>
</reference>
<dbReference type="Proteomes" id="UP000029665">
    <property type="component" value="Unassembled WGS sequence"/>
</dbReference>
<name>A0A060SFV8_PYCCI</name>
<dbReference type="OMA" id="KTHIADT"/>
<feature type="transmembrane region" description="Helical" evidence="1">
    <location>
        <begin position="216"/>
        <end position="237"/>
    </location>
</feature>
<evidence type="ECO:0000313" key="2">
    <source>
        <dbReference type="EMBL" id="CDO73382.1"/>
    </source>
</evidence>
<evidence type="ECO:0000313" key="3">
    <source>
        <dbReference type="Proteomes" id="UP000029665"/>
    </source>
</evidence>
<keyword evidence="1" id="KW-0472">Membrane</keyword>
<dbReference type="HOGENOM" id="CLU_834554_0_0_1"/>
<dbReference type="AlphaFoldDB" id="A0A060SFV8"/>
<feature type="transmembrane region" description="Helical" evidence="1">
    <location>
        <begin position="187"/>
        <end position="210"/>
    </location>
</feature>
<dbReference type="OrthoDB" id="2744308at2759"/>
<comment type="caution">
    <text evidence="2">The sequence shown here is derived from an EMBL/GenBank/DDBJ whole genome shotgun (WGS) entry which is preliminary data.</text>
</comment>
<keyword evidence="1" id="KW-0812">Transmembrane</keyword>
<dbReference type="STRING" id="5643.A0A060SFV8"/>
<protein>
    <submittedName>
        <fullName evidence="2">Uncharacterized protein</fullName>
    </submittedName>
</protein>